<evidence type="ECO:0000313" key="3">
    <source>
        <dbReference type="Proteomes" id="UP000235672"/>
    </source>
</evidence>
<dbReference type="InterPro" id="IPR052895">
    <property type="entry name" value="HetReg/Transcr_Mod"/>
</dbReference>
<keyword evidence="3" id="KW-1185">Reference proteome</keyword>
<dbReference type="Pfam" id="PF06985">
    <property type="entry name" value="HET"/>
    <property type="match status" value="1"/>
</dbReference>
<organism evidence="2 3">
    <name type="scientific">Hyaloscypha hepaticicola</name>
    <dbReference type="NCBI Taxonomy" id="2082293"/>
    <lineage>
        <taxon>Eukaryota</taxon>
        <taxon>Fungi</taxon>
        <taxon>Dikarya</taxon>
        <taxon>Ascomycota</taxon>
        <taxon>Pezizomycotina</taxon>
        <taxon>Leotiomycetes</taxon>
        <taxon>Helotiales</taxon>
        <taxon>Hyaloscyphaceae</taxon>
        <taxon>Hyaloscypha</taxon>
    </lineage>
</organism>
<sequence>MERSREHYAYSSLDGNNGERFIRVFKILSIANERPIRCSLKVIDLNKAPVYDCLSYTWGDPLYHELSAGYPSLVRRMTGSLDHEIECNGKMISISENLEHALLQFSKTGFISNPVEGCQNNDEGFIWIDAICINQKDEEEKNIQIAMMDRIYSGARRVIAWLGRCDEHTHPALEILQRLKSVLSKKPQVTFTDFEGAEYQSVFGDPPISSQQWNDYAAFIQRAWFNRVWIMQEAFLAKHIDVLCGSHVLSWQHDISEVAKFLQKTNLGNLIMVQADGTAHPDRKTTAYVNNSLNQYHLEAMKANGTKKALSLEALLAYSRYFLAERAQDHVYGLLGIWKSSNKVAELPEDMMIDQNMDQSSDDYAARVFTQYSWVSIRNTKDLHILSLVDSPSTRKQKNLPSWVPDYSVGFHVHPLAGILRPSSGVHRWVASNGLPPFDVPTSNLGKLPVKGILFDEIDESANTYSGVMDQYDIKSLLDLLLLYPAETYPAGCTPVEAFWRTLVKDSFRQRPANGEARDAFQYLIAGRVGHLEDASEGLEGDLDPSDLSSLFDRTKSTIEGISNKYKNSAVIPDMEAINGILEEVCNLDPASDKKQKLERDFDDISESFRVAYSCRRLFRTKKNYLGIAAESIEKGDAVWVLAGAAVPLVLRSVEDGGWKLVGETYVHGIMNGEVVKVVGKELREIDLI</sequence>
<name>A0A2J6PIV8_9HELO</name>
<dbReference type="EMBL" id="KZ613527">
    <property type="protein sequence ID" value="PMD13826.1"/>
    <property type="molecule type" value="Genomic_DNA"/>
</dbReference>
<accession>A0A2J6PIV8</accession>
<protein>
    <recommendedName>
        <fullName evidence="1">Heterokaryon incompatibility domain-containing protein</fullName>
    </recommendedName>
</protein>
<evidence type="ECO:0000259" key="1">
    <source>
        <dbReference type="Pfam" id="PF06985"/>
    </source>
</evidence>
<dbReference type="OrthoDB" id="3548654at2759"/>
<dbReference type="Pfam" id="PF26639">
    <property type="entry name" value="Het-6_barrel"/>
    <property type="match status" value="1"/>
</dbReference>
<dbReference type="STRING" id="1745343.A0A2J6PIV8"/>
<dbReference type="AlphaFoldDB" id="A0A2J6PIV8"/>
<dbReference type="PANTHER" id="PTHR24148:SF73">
    <property type="entry name" value="HET DOMAIN PROTEIN (AFU_ORTHOLOGUE AFUA_8G01020)"/>
    <property type="match status" value="1"/>
</dbReference>
<proteinExistence type="predicted"/>
<evidence type="ECO:0000313" key="2">
    <source>
        <dbReference type="EMBL" id="PMD13826.1"/>
    </source>
</evidence>
<dbReference type="Proteomes" id="UP000235672">
    <property type="component" value="Unassembled WGS sequence"/>
</dbReference>
<gene>
    <name evidence="2" type="ORF">NA56DRAFT_637268</name>
</gene>
<feature type="domain" description="Heterokaryon incompatibility" evidence="1">
    <location>
        <begin position="51"/>
        <end position="233"/>
    </location>
</feature>
<dbReference type="PANTHER" id="PTHR24148">
    <property type="entry name" value="ANKYRIN REPEAT DOMAIN-CONTAINING PROTEIN 39 HOMOLOG-RELATED"/>
    <property type="match status" value="1"/>
</dbReference>
<dbReference type="InterPro" id="IPR010730">
    <property type="entry name" value="HET"/>
</dbReference>
<reference evidence="2 3" key="1">
    <citation type="submission" date="2016-05" db="EMBL/GenBank/DDBJ databases">
        <title>A degradative enzymes factory behind the ericoid mycorrhizal symbiosis.</title>
        <authorList>
            <consortium name="DOE Joint Genome Institute"/>
            <person name="Martino E."/>
            <person name="Morin E."/>
            <person name="Grelet G."/>
            <person name="Kuo A."/>
            <person name="Kohler A."/>
            <person name="Daghino S."/>
            <person name="Barry K."/>
            <person name="Choi C."/>
            <person name="Cichocki N."/>
            <person name="Clum A."/>
            <person name="Copeland A."/>
            <person name="Hainaut M."/>
            <person name="Haridas S."/>
            <person name="Labutti K."/>
            <person name="Lindquist E."/>
            <person name="Lipzen A."/>
            <person name="Khouja H.-R."/>
            <person name="Murat C."/>
            <person name="Ohm R."/>
            <person name="Olson A."/>
            <person name="Spatafora J."/>
            <person name="Veneault-Fourrey C."/>
            <person name="Henrissat B."/>
            <person name="Grigoriev I."/>
            <person name="Martin F."/>
            <person name="Perotto S."/>
        </authorList>
    </citation>
    <scope>NUCLEOTIDE SEQUENCE [LARGE SCALE GENOMIC DNA]</scope>
    <source>
        <strain evidence="2 3">UAMH 7357</strain>
    </source>
</reference>